<protein>
    <recommendedName>
        <fullName evidence="5">Glycosyltransferase subfamily 4-like N-terminal domain-containing protein</fullName>
    </recommendedName>
</protein>
<gene>
    <name evidence="3" type="ORF">A2114_02655</name>
</gene>
<proteinExistence type="predicted"/>
<dbReference type="Gene3D" id="3.40.50.2000">
    <property type="entry name" value="Glycogen Phosphorylase B"/>
    <property type="match status" value="2"/>
</dbReference>
<name>A0A1G2QBA4_9BACT</name>
<dbReference type="InterPro" id="IPR050194">
    <property type="entry name" value="Glycosyltransferase_grp1"/>
</dbReference>
<dbReference type="Proteomes" id="UP000176494">
    <property type="component" value="Unassembled WGS sequence"/>
</dbReference>
<evidence type="ECO:0000259" key="2">
    <source>
        <dbReference type="Pfam" id="PF13439"/>
    </source>
</evidence>
<dbReference type="PANTHER" id="PTHR45947">
    <property type="entry name" value="SULFOQUINOVOSYL TRANSFERASE SQD2"/>
    <property type="match status" value="1"/>
</dbReference>
<dbReference type="Pfam" id="PF00534">
    <property type="entry name" value="Glycos_transf_1"/>
    <property type="match status" value="1"/>
</dbReference>
<evidence type="ECO:0000313" key="3">
    <source>
        <dbReference type="EMBL" id="OHA57241.1"/>
    </source>
</evidence>
<reference evidence="3 4" key="1">
    <citation type="journal article" date="2016" name="Nat. Commun.">
        <title>Thousands of microbial genomes shed light on interconnected biogeochemical processes in an aquifer system.</title>
        <authorList>
            <person name="Anantharaman K."/>
            <person name="Brown C.T."/>
            <person name="Hug L.A."/>
            <person name="Sharon I."/>
            <person name="Castelle C.J."/>
            <person name="Probst A.J."/>
            <person name="Thomas B.C."/>
            <person name="Singh A."/>
            <person name="Wilkins M.J."/>
            <person name="Karaoz U."/>
            <person name="Brodie E.L."/>
            <person name="Williams K.H."/>
            <person name="Hubbard S.S."/>
            <person name="Banfield J.F."/>
        </authorList>
    </citation>
    <scope>NUCLEOTIDE SEQUENCE [LARGE SCALE GENOMIC DNA]</scope>
</reference>
<evidence type="ECO:0008006" key="5">
    <source>
        <dbReference type="Google" id="ProtNLM"/>
    </source>
</evidence>
<dbReference type="PANTHER" id="PTHR45947:SF3">
    <property type="entry name" value="SULFOQUINOVOSYL TRANSFERASE SQD2"/>
    <property type="match status" value="1"/>
</dbReference>
<evidence type="ECO:0000259" key="1">
    <source>
        <dbReference type="Pfam" id="PF00534"/>
    </source>
</evidence>
<comment type="caution">
    <text evidence="3">The sequence shown here is derived from an EMBL/GenBank/DDBJ whole genome shotgun (WGS) entry which is preliminary data.</text>
</comment>
<evidence type="ECO:0000313" key="4">
    <source>
        <dbReference type="Proteomes" id="UP000176494"/>
    </source>
</evidence>
<dbReference type="InterPro" id="IPR028098">
    <property type="entry name" value="Glyco_trans_4-like_N"/>
</dbReference>
<dbReference type="AlphaFoldDB" id="A0A1G2QBA4"/>
<feature type="domain" description="Glycosyltransferase subfamily 4-like N-terminal" evidence="2">
    <location>
        <begin position="16"/>
        <end position="179"/>
    </location>
</feature>
<dbReference type="EMBL" id="MHTG01000018">
    <property type="protein sequence ID" value="OHA57241.1"/>
    <property type="molecule type" value="Genomic_DNA"/>
</dbReference>
<sequence>MRKRVLIYSTAYLPLIGGAELAVKELTERLGDYDFDLVTAKIKSGLPSKEQIGRVTVYRLGLGWGIDKLWLAMAGGRFGCRLHRHNNYHLIWSIMASYGGLAALQLKKSLPKVPLLLTLQEGDDLKTVERKMKLAGRRFRQLFAKADYVQTISHYLAQWAKRMGATAKIEVVPNGVDLKTFGCQQEKLNLPVEPAIFTASRLVYKNGLDDLIKSLKWLPESVNLRIAGTGPEEFKLKNLAGELALDARVKFLGDLSPKQVAEELSRASVFARPSRSEGLGNSFLEAMVAGVPVVATLVGGIPDFLSPGESGFAAEPDNPESIAGQIKFILDPANQEKVWQVVNHARELVKQQYDWDKIAQQMATIFNQLIIK</sequence>
<feature type="domain" description="Glycosyl transferase family 1" evidence="1">
    <location>
        <begin position="193"/>
        <end position="335"/>
    </location>
</feature>
<accession>A0A1G2QBA4</accession>
<dbReference type="InterPro" id="IPR001296">
    <property type="entry name" value="Glyco_trans_1"/>
</dbReference>
<organism evidence="3 4">
    <name type="scientific">Candidatus Vogelbacteria bacterium GWA1_51_14</name>
    <dbReference type="NCBI Taxonomy" id="1802435"/>
    <lineage>
        <taxon>Bacteria</taxon>
        <taxon>Candidatus Vogeliibacteriota</taxon>
    </lineage>
</organism>
<dbReference type="GO" id="GO:0016757">
    <property type="term" value="F:glycosyltransferase activity"/>
    <property type="evidence" value="ECO:0007669"/>
    <property type="project" value="InterPro"/>
</dbReference>
<dbReference type="Pfam" id="PF13439">
    <property type="entry name" value="Glyco_transf_4"/>
    <property type="match status" value="1"/>
</dbReference>
<dbReference type="SUPFAM" id="SSF53756">
    <property type="entry name" value="UDP-Glycosyltransferase/glycogen phosphorylase"/>
    <property type="match status" value="1"/>
</dbReference>
<dbReference type="CDD" id="cd03801">
    <property type="entry name" value="GT4_PimA-like"/>
    <property type="match status" value="1"/>
</dbReference>
<dbReference type="STRING" id="1802435.A2114_02655"/>